<reference evidence="6" key="1">
    <citation type="submission" date="2016-10" db="EMBL/GenBank/DDBJ databases">
        <authorList>
            <person name="Varghese N."/>
            <person name="Submissions S."/>
        </authorList>
    </citation>
    <scope>NUCLEOTIDE SEQUENCE [LARGE SCALE GENOMIC DNA]</scope>
    <source>
        <strain evidence="6">DSM 26921</strain>
    </source>
</reference>
<proteinExistence type="inferred from homology"/>
<name>A0A1I6FVK0_9RHOB</name>
<keyword evidence="2" id="KW-0270">Exopolysaccharide synthesis</keyword>
<dbReference type="AlphaFoldDB" id="A0A1I6FVK0"/>
<evidence type="ECO:0000256" key="1">
    <source>
        <dbReference type="ARBA" id="ARBA00006464"/>
    </source>
</evidence>
<keyword evidence="3" id="KW-0472">Membrane</keyword>
<accession>A0A1I6FVK0</accession>
<dbReference type="Pfam" id="PF02397">
    <property type="entry name" value="Bac_transf"/>
    <property type="match status" value="1"/>
</dbReference>
<dbReference type="STRING" id="670154.SAMN04488002_0386"/>
<dbReference type="PANTHER" id="PTHR30576">
    <property type="entry name" value="COLANIC BIOSYNTHESIS UDP-GLUCOSE LIPID CARRIER TRANSFERASE"/>
    <property type="match status" value="1"/>
</dbReference>
<evidence type="ECO:0000256" key="2">
    <source>
        <dbReference type="ARBA" id="ARBA00023169"/>
    </source>
</evidence>
<evidence type="ECO:0000313" key="5">
    <source>
        <dbReference type="EMBL" id="SFR33837.1"/>
    </source>
</evidence>
<keyword evidence="3" id="KW-1133">Transmembrane helix</keyword>
<keyword evidence="3" id="KW-0812">Transmembrane</keyword>
<keyword evidence="6" id="KW-1185">Reference proteome</keyword>
<dbReference type="PANTHER" id="PTHR30576:SF0">
    <property type="entry name" value="UNDECAPRENYL-PHOSPHATE N-ACETYLGALACTOSAMINYL 1-PHOSPHATE TRANSFERASE-RELATED"/>
    <property type="match status" value="1"/>
</dbReference>
<dbReference type="Proteomes" id="UP000199658">
    <property type="component" value="Unassembled WGS sequence"/>
</dbReference>
<dbReference type="InterPro" id="IPR003362">
    <property type="entry name" value="Bact_transf"/>
</dbReference>
<organism evidence="5 6">
    <name type="scientific">Litoreibacter janthinus</name>
    <dbReference type="NCBI Taxonomy" id="670154"/>
    <lineage>
        <taxon>Bacteria</taxon>
        <taxon>Pseudomonadati</taxon>
        <taxon>Pseudomonadota</taxon>
        <taxon>Alphaproteobacteria</taxon>
        <taxon>Rhodobacterales</taxon>
        <taxon>Roseobacteraceae</taxon>
        <taxon>Litoreibacter</taxon>
    </lineage>
</organism>
<evidence type="ECO:0000256" key="3">
    <source>
        <dbReference type="SAM" id="Phobius"/>
    </source>
</evidence>
<feature type="domain" description="Bacterial sugar transferase" evidence="4">
    <location>
        <begin position="38"/>
        <end position="225"/>
    </location>
</feature>
<dbReference type="GO" id="GO:0016780">
    <property type="term" value="F:phosphotransferase activity, for other substituted phosphate groups"/>
    <property type="evidence" value="ECO:0007669"/>
    <property type="project" value="TreeGrafter"/>
</dbReference>
<dbReference type="OrthoDB" id="9808602at2"/>
<protein>
    <submittedName>
        <fullName evidence="5">Sugar transferase involved in LPS biosynthesis (Colanic, teichoic acid)</fullName>
    </submittedName>
</protein>
<comment type="similarity">
    <text evidence="1">Belongs to the bacterial sugar transferase family.</text>
</comment>
<dbReference type="RefSeq" id="WP_090211788.1">
    <property type="nucleotide sequence ID" value="NZ_FOYO01000001.1"/>
</dbReference>
<keyword evidence="5" id="KW-0808">Transferase</keyword>
<feature type="transmembrane region" description="Helical" evidence="3">
    <location>
        <begin position="45"/>
        <end position="65"/>
    </location>
</feature>
<evidence type="ECO:0000259" key="4">
    <source>
        <dbReference type="Pfam" id="PF02397"/>
    </source>
</evidence>
<dbReference type="EMBL" id="FOYO01000001">
    <property type="protein sequence ID" value="SFR33837.1"/>
    <property type="molecule type" value="Genomic_DNA"/>
</dbReference>
<gene>
    <name evidence="5" type="ORF">SAMN04488002_0386</name>
</gene>
<sequence length="231" mass="25854">MSYQSKATVAALASVSTSVERNRNTRFKANDFYGLVGKRIFDIAVVMVIIVPVSLFLAVFAIAIATDGRSPFFRQVRVGKNGKEFGMWKLRSMVGDAESKLEAYLSENAAARQEWDSYQKLKNDPRITAIGKIIRRFSIDELPQIYNVLCGQMSLVGPRPMLVSQKSLYPGEAYYLLRPGITGYWQISERNESEFKARAFYDTRYCEDISFATDLEVMAKTVGCVTGGSGC</sequence>
<evidence type="ECO:0000313" key="6">
    <source>
        <dbReference type="Proteomes" id="UP000199658"/>
    </source>
</evidence>
<dbReference type="GO" id="GO:0000271">
    <property type="term" value="P:polysaccharide biosynthetic process"/>
    <property type="evidence" value="ECO:0007669"/>
    <property type="project" value="UniProtKB-KW"/>
</dbReference>